<gene>
    <name evidence="5" type="ORF">HYFRA_00004711</name>
</gene>
<feature type="region of interest" description="Disordered" evidence="1">
    <location>
        <begin position="845"/>
        <end position="868"/>
    </location>
</feature>
<feature type="domain" description="URB1 C-terminal" evidence="3">
    <location>
        <begin position="907"/>
        <end position="1101"/>
    </location>
</feature>
<evidence type="ECO:0000259" key="2">
    <source>
        <dbReference type="Pfam" id="PF11707"/>
    </source>
</evidence>
<dbReference type="GO" id="GO:0000463">
    <property type="term" value="P:maturation of LSU-rRNA from tricistronic rRNA transcript (SSU-rRNA, 5.8S rRNA, LSU-rRNA)"/>
    <property type="evidence" value="ECO:0007669"/>
    <property type="project" value="TreeGrafter"/>
</dbReference>
<protein>
    <recommendedName>
        <fullName evidence="7">Ribosome biogenesis protein Urb1</fullName>
    </recommendedName>
</protein>
<dbReference type="GO" id="GO:0000466">
    <property type="term" value="P:maturation of 5.8S rRNA from tricistronic rRNA transcript (SSU-rRNA, 5.8S rRNA, LSU-rRNA)"/>
    <property type="evidence" value="ECO:0007669"/>
    <property type="project" value="TreeGrafter"/>
</dbReference>
<dbReference type="PANTHER" id="PTHR13500:SF0">
    <property type="entry name" value="NUCLEOLAR PRE-RIBOSOMAL-ASSOCIATED PROTEIN 1"/>
    <property type="match status" value="1"/>
</dbReference>
<dbReference type="Proteomes" id="UP000696280">
    <property type="component" value="Unassembled WGS sequence"/>
</dbReference>
<accession>A0A9N9PPL9</accession>
<evidence type="ECO:0000259" key="4">
    <source>
        <dbReference type="Pfam" id="PF26140"/>
    </source>
</evidence>
<dbReference type="InterPro" id="IPR039844">
    <property type="entry name" value="URB1"/>
</dbReference>
<feature type="compositionally biased region" description="Low complexity" evidence="1">
    <location>
        <begin position="845"/>
        <end position="855"/>
    </location>
</feature>
<feature type="domain" description="URB1 central HEAT repeat" evidence="4">
    <location>
        <begin position="647"/>
        <end position="846"/>
    </location>
</feature>
<name>A0A9N9PPL9_9HELO</name>
<dbReference type="GO" id="GO:0005730">
    <property type="term" value="C:nucleolus"/>
    <property type="evidence" value="ECO:0007669"/>
    <property type="project" value="TreeGrafter"/>
</dbReference>
<reference evidence="5" key="1">
    <citation type="submission" date="2021-07" db="EMBL/GenBank/DDBJ databases">
        <authorList>
            <person name="Durling M."/>
        </authorList>
    </citation>
    <scope>NUCLEOTIDE SEQUENCE</scope>
</reference>
<evidence type="ECO:0000259" key="3">
    <source>
        <dbReference type="Pfam" id="PF16201"/>
    </source>
</evidence>
<dbReference type="OrthoDB" id="72892at2759"/>
<evidence type="ECO:0000313" key="5">
    <source>
        <dbReference type="EMBL" id="CAG8954786.1"/>
    </source>
</evidence>
<comment type="caution">
    <text evidence="5">The sequence shown here is derived from an EMBL/GenBank/DDBJ whole genome shotgun (WGS) entry which is preliminary data.</text>
</comment>
<dbReference type="SUPFAM" id="SSF48371">
    <property type="entry name" value="ARM repeat"/>
    <property type="match status" value="1"/>
</dbReference>
<dbReference type="AlphaFoldDB" id="A0A9N9PPL9"/>
<dbReference type="Pfam" id="PF16201">
    <property type="entry name" value="NopRA1"/>
    <property type="match status" value="1"/>
</dbReference>
<organism evidence="5 6">
    <name type="scientific">Hymenoscyphus fraxineus</name>
    <dbReference type="NCBI Taxonomy" id="746836"/>
    <lineage>
        <taxon>Eukaryota</taxon>
        <taxon>Fungi</taxon>
        <taxon>Dikarya</taxon>
        <taxon>Ascomycota</taxon>
        <taxon>Pezizomycotina</taxon>
        <taxon>Leotiomycetes</taxon>
        <taxon>Helotiales</taxon>
        <taxon>Helotiaceae</taxon>
        <taxon>Hymenoscyphus</taxon>
    </lineage>
</organism>
<evidence type="ECO:0008006" key="7">
    <source>
        <dbReference type="Google" id="ProtNLM"/>
    </source>
</evidence>
<dbReference type="InterPro" id="IPR032436">
    <property type="entry name" value="URB1_C"/>
</dbReference>
<dbReference type="Pfam" id="PF11707">
    <property type="entry name" value="Npa1"/>
    <property type="match status" value="1"/>
</dbReference>
<evidence type="ECO:0000313" key="6">
    <source>
        <dbReference type="Proteomes" id="UP000696280"/>
    </source>
</evidence>
<keyword evidence="6" id="KW-1185">Reference proteome</keyword>
<dbReference type="InterPro" id="IPR016024">
    <property type="entry name" value="ARM-type_fold"/>
</dbReference>
<sequence length="1147" mass="128238">MGKRTADDIEDGNQAYLKRQKIGNVGKAGHTHAVENLGPPTEIHSGKQLRQLLAFDQDSTRSRQGIQSFKAFLESFASSESDNGRRIAILREYLDSFKPNEEDKTAAHLPDIMQTWSFAAQSNTDTLLSAVPAVLALLLRTMSSILEFSDHGLRLCRTILQKSQLDLVVRGLTATKGKEFVISPVLRLLREITTFDGGAMARQVFRMRDFTLKGLGRNLNLRYTGDGQEDIRKPSVRTNSLRFILSLLRLLPADSRKELLYQRDIVSALSKDIKDDPPMMVREILETLKVHVLQDEAVPRDGKTKVANTTSLSRIAMLYGYDQPEQDPETKGKPVDTVAHEFLLLACTSNDSGILNRQTAFYPRGIDPDDLHDVDADQAFLDLGLDSIEWMDQFTEQVPVRNTILSEFIQNLRPWSSTKQRELILAIFAAAPELVAEYFFNKKTFAFDPKLTATWIGYSTFLFSCLQLPVPNYFGHQGGYAQLPPPPSIVLECVLPQPLSQKVLRGCLLHPQSLIKFFAIRMLCIAFRKFKQIMVMYQEAANGTSSLWKKASGHLTEEFCKRCPSIKDVIHAFRTMTPEDMLQREAVTKLLVLYYEVVPSVALDAKFDVSGALAQALRDTDDPSLKPEHRGLRVMELENLFQFAHFSPGMRWFTKTQEFPTTPFMAMLKLSASAPADIPLLRLKSVLSSIIEENQILQMQTAIPAMDSFILRLRSLSGSANAPAIYAFFDDCISRCAAKPVKYLLALEEAHSKVHESAEKQQPLSLLTLAIVEQWPFLLKATDDSVLPDVAQFVASYLATGIKIKEDKKVIKTVAEELASGIPKGSSARKTIERCHKLVDDIEVPEPVSKSPSKSAGVAKTNGPSEAEKDAVTAKMLEDSPVSTEDHASLVRWVSKEVDEVVEGGHLASLIMLLSSEHLSVRMEAATNISKFAAKLKASTFEEKEQIWLLLCEVVETAKKIISQQPLATVVSAFASRAINVLNDPLHCLYPKINKFLSQGPTWELDKVPLMYKILDESPSLDDAYYQEASWLLTGMLAGLRTESDMAIYRKRRVFEKLFSVWNSAYLAPGLRDKILRILFRATTIEGGSTTLITRFSTMTWLQAQVALGSGMSLKVLMEKILESSDKKRVGKWAKGVDIVKADTLKF</sequence>
<dbReference type="InterPro" id="IPR021714">
    <property type="entry name" value="URB1_N"/>
</dbReference>
<dbReference type="Pfam" id="PF26140">
    <property type="entry name" value="HEAT_URB1"/>
    <property type="match status" value="1"/>
</dbReference>
<evidence type="ECO:0000256" key="1">
    <source>
        <dbReference type="SAM" id="MobiDB-lite"/>
    </source>
</evidence>
<proteinExistence type="predicted"/>
<dbReference type="PANTHER" id="PTHR13500">
    <property type="entry name" value="NUCLEOLAR PRERIBOSOMAL-ASSOCIATED PROTEIN 1"/>
    <property type="match status" value="1"/>
</dbReference>
<dbReference type="EMBL" id="CAJVRL010000057">
    <property type="protein sequence ID" value="CAG8954786.1"/>
    <property type="molecule type" value="Genomic_DNA"/>
</dbReference>
<feature type="domain" description="URB1 N-terminal" evidence="2">
    <location>
        <begin position="109"/>
        <end position="458"/>
    </location>
</feature>
<dbReference type="InterPro" id="IPR059018">
    <property type="entry name" value="HEAT_URB1"/>
</dbReference>